<dbReference type="Proteomes" id="UP000276232">
    <property type="component" value="Unassembled WGS sequence"/>
</dbReference>
<dbReference type="OrthoDB" id="9774179at2"/>
<gene>
    <name evidence="4" type="ORF">EDC03_2265</name>
</gene>
<evidence type="ECO:0000256" key="2">
    <source>
        <dbReference type="SAM" id="MobiDB-lite"/>
    </source>
</evidence>
<name>A0A3N1HKC6_9ACTN</name>
<dbReference type="RefSeq" id="WP_123380333.1">
    <property type="nucleotide sequence ID" value="NZ_RJKN01000005.1"/>
</dbReference>
<feature type="domain" description="MaoC-like" evidence="3">
    <location>
        <begin position="215"/>
        <end position="277"/>
    </location>
</feature>
<evidence type="ECO:0000259" key="3">
    <source>
        <dbReference type="Pfam" id="PF01575"/>
    </source>
</evidence>
<accession>A0A3N1HKC6</accession>
<feature type="region of interest" description="Disordered" evidence="2">
    <location>
        <begin position="150"/>
        <end position="195"/>
    </location>
</feature>
<evidence type="ECO:0000256" key="1">
    <source>
        <dbReference type="ARBA" id="ARBA00005254"/>
    </source>
</evidence>
<dbReference type="Gene3D" id="3.10.129.10">
    <property type="entry name" value="Hotdog Thioesterase"/>
    <property type="match status" value="1"/>
</dbReference>
<dbReference type="SUPFAM" id="SSF54637">
    <property type="entry name" value="Thioesterase/thiol ester dehydrase-isomerase"/>
    <property type="match status" value="2"/>
</dbReference>
<evidence type="ECO:0000313" key="4">
    <source>
        <dbReference type="EMBL" id="ROP42973.1"/>
    </source>
</evidence>
<dbReference type="PANTHER" id="PTHR43841:SF1">
    <property type="entry name" value="3-HYDROXYACYL-THIOESTER DEHYDRATASE X"/>
    <property type="match status" value="1"/>
</dbReference>
<keyword evidence="5" id="KW-1185">Reference proteome</keyword>
<dbReference type="PANTHER" id="PTHR43841">
    <property type="entry name" value="3-HYDROXYACYL-THIOESTER DEHYDRATASE HTDX-RELATED"/>
    <property type="match status" value="1"/>
</dbReference>
<dbReference type="InterPro" id="IPR029069">
    <property type="entry name" value="HotDog_dom_sf"/>
</dbReference>
<comment type="caution">
    <text evidence="4">The sequence shown here is derived from an EMBL/GenBank/DDBJ whole genome shotgun (WGS) entry which is preliminary data.</text>
</comment>
<sequence>MSGPVPGAGPGPLPLAPTRRTLAAAVLRRGRGRALPAGPVLVPDVRVDPAHLDAWGRVCHVRPGAALPACYLHVLTWGAQARLLLGPGFPLAPVGLVHLAQRLEVLRPVDPREVLALRVAARDLRPHRRGRQVDLVATAEAGGEVVWRGTSTYLRREPGAGGGPPSTSRQAPDGGAPSTTDGGAPSTTDGGVDAALRGPLPDGVVRWDVPAGTGRAYAAVAGDPNPLHTSALAARALGFPRPLAHGMWTLARALGDLQGRAPVTGVVDARFRKPLLVPGRAVHGWHRREDGSLLLAVRRERDGEPHLVADVVPGA</sequence>
<proteinExistence type="inferred from homology"/>
<dbReference type="CDD" id="cd03441">
    <property type="entry name" value="R_hydratase_like"/>
    <property type="match status" value="1"/>
</dbReference>
<dbReference type="EMBL" id="RJKN01000005">
    <property type="protein sequence ID" value="ROP42973.1"/>
    <property type="molecule type" value="Genomic_DNA"/>
</dbReference>
<dbReference type="AlphaFoldDB" id="A0A3N1HKC6"/>
<organism evidence="4 5">
    <name type="scientific">Pseudokineococcus lusitanus</name>
    <dbReference type="NCBI Taxonomy" id="763993"/>
    <lineage>
        <taxon>Bacteria</taxon>
        <taxon>Bacillati</taxon>
        <taxon>Actinomycetota</taxon>
        <taxon>Actinomycetes</taxon>
        <taxon>Kineosporiales</taxon>
        <taxon>Kineosporiaceae</taxon>
        <taxon>Pseudokineococcus</taxon>
    </lineage>
</organism>
<dbReference type="InterPro" id="IPR002539">
    <property type="entry name" value="MaoC-like_dom"/>
</dbReference>
<reference evidence="4 5" key="1">
    <citation type="journal article" date="2015" name="Stand. Genomic Sci.">
        <title>Genomic Encyclopedia of Bacterial and Archaeal Type Strains, Phase III: the genomes of soil and plant-associated and newly described type strains.</title>
        <authorList>
            <person name="Whitman W.B."/>
            <person name="Woyke T."/>
            <person name="Klenk H.P."/>
            <person name="Zhou Y."/>
            <person name="Lilburn T.G."/>
            <person name="Beck B.J."/>
            <person name="De Vos P."/>
            <person name="Vandamme P."/>
            <person name="Eisen J.A."/>
            <person name="Garrity G."/>
            <person name="Hugenholtz P."/>
            <person name="Kyrpides N.C."/>
        </authorList>
    </citation>
    <scope>NUCLEOTIDE SEQUENCE [LARGE SCALE GENOMIC DNA]</scope>
    <source>
        <strain evidence="4 5">CECT 7306</strain>
    </source>
</reference>
<dbReference type="InParanoid" id="A0A3N1HKC6"/>
<protein>
    <submittedName>
        <fullName evidence="4">MaoC dehydratase-like protein</fullName>
    </submittedName>
</protein>
<comment type="similarity">
    <text evidence="1">Belongs to the enoyl-CoA hydratase/isomerase family.</text>
</comment>
<dbReference type="Pfam" id="PF01575">
    <property type="entry name" value="MaoC_dehydratas"/>
    <property type="match status" value="1"/>
</dbReference>
<evidence type="ECO:0000313" key="5">
    <source>
        <dbReference type="Proteomes" id="UP000276232"/>
    </source>
</evidence>
<feature type="compositionally biased region" description="Polar residues" evidence="2">
    <location>
        <begin position="177"/>
        <end position="189"/>
    </location>
</feature>